<name>A0AAJ5X0R8_9CAUL</name>
<sequence length="92" mass="9966">MAIAATAAATVTFGPAEALVQGSWNPNLVAYSYVYYADAAKTEVLGYAWDRCGGSGNNVYVLKPYIPTAYYDETPSYVCSGMGPYMPPDWPY</sequence>
<dbReference type="AlphaFoldDB" id="A0AAJ5X0R8"/>
<organism evidence="1 2">
    <name type="scientific">Candidatus Brevundimonas colombiensis</name>
    <dbReference type="NCBI Taxonomy" id="3121376"/>
    <lineage>
        <taxon>Bacteria</taxon>
        <taxon>Pseudomonadati</taxon>
        <taxon>Pseudomonadota</taxon>
        <taxon>Alphaproteobacteria</taxon>
        <taxon>Caulobacterales</taxon>
        <taxon>Caulobacteraceae</taxon>
        <taxon>Brevundimonas</taxon>
    </lineage>
</organism>
<gene>
    <name evidence="1" type="ORF">P0Y50_04470</name>
</gene>
<accession>A0AAJ5X0R8</accession>
<reference evidence="1" key="1">
    <citation type="submission" date="2023-03" db="EMBL/GenBank/DDBJ databases">
        <title>Andean soil-derived lignocellulolytic bacterial consortium as a source of novel taxa and putative plastic-active enzymes.</title>
        <authorList>
            <person name="Diaz-Garcia L."/>
            <person name="Chuvochina M."/>
            <person name="Feuerriegel G."/>
            <person name="Bunk B."/>
            <person name="Sproer C."/>
            <person name="Streit W.R."/>
            <person name="Rodriguez L.M."/>
            <person name="Overmann J."/>
            <person name="Jimenez D.J."/>
        </authorList>
    </citation>
    <scope>NUCLEOTIDE SEQUENCE</scope>
    <source>
        <strain evidence="1">MAG 833</strain>
    </source>
</reference>
<evidence type="ECO:0000313" key="2">
    <source>
        <dbReference type="Proteomes" id="UP001213664"/>
    </source>
</evidence>
<evidence type="ECO:0000313" key="1">
    <source>
        <dbReference type="EMBL" id="WEK40869.1"/>
    </source>
</evidence>
<proteinExistence type="predicted"/>
<dbReference type="Proteomes" id="UP001213664">
    <property type="component" value="Chromosome"/>
</dbReference>
<dbReference type="EMBL" id="CP119326">
    <property type="protein sequence ID" value="WEK40869.1"/>
    <property type="molecule type" value="Genomic_DNA"/>
</dbReference>
<protein>
    <submittedName>
        <fullName evidence="1">Uncharacterized protein</fullName>
    </submittedName>
</protein>